<dbReference type="AlphaFoldDB" id="A0A7R9ZJK4"/>
<keyword evidence="2" id="KW-0472">Membrane</keyword>
<feature type="compositionally biased region" description="Basic and acidic residues" evidence="1">
    <location>
        <begin position="1"/>
        <end position="10"/>
    </location>
</feature>
<organism evidence="3">
    <name type="scientific">Pseudictyota dubia</name>
    <dbReference type="NCBI Taxonomy" id="2749911"/>
    <lineage>
        <taxon>Eukaryota</taxon>
        <taxon>Sar</taxon>
        <taxon>Stramenopiles</taxon>
        <taxon>Ochrophyta</taxon>
        <taxon>Bacillariophyta</taxon>
        <taxon>Mediophyceae</taxon>
        <taxon>Biddulphiophycidae</taxon>
        <taxon>Eupodiscales</taxon>
        <taxon>Odontellaceae</taxon>
        <taxon>Pseudictyota</taxon>
    </lineage>
</organism>
<reference evidence="3" key="1">
    <citation type="submission" date="2021-01" db="EMBL/GenBank/DDBJ databases">
        <authorList>
            <person name="Corre E."/>
            <person name="Pelletier E."/>
            <person name="Niang G."/>
            <person name="Scheremetjew M."/>
            <person name="Finn R."/>
            <person name="Kale V."/>
            <person name="Holt S."/>
            <person name="Cochrane G."/>
            <person name="Meng A."/>
            <person name="Brown T."/>
            <person name="Cohen L."/>
        </authorList>
    </citation>
    <scope>NUCLEOTIDE SEQUENCE</scope>
    <source>
        <strain evidence="3">CCMP147</strain>
    </source>
</reference>
<evidence type="ECO:0000256" key="2">
    <source>
        <dbReference type="SAM" id="Phobius"/>
    </source>
</evidence>
<gene>
    <name evidence="3" type="ORF">TDUB1175_LOCUS25562</name>
</gene>
<proteinExistence type="predicted"/>
<dbReference type="EMBL" id="HBED01050518">
    <property type="protein sequence ID" value="CAD8327135.1"/>
    <property type="molecule type" value="Transcribed_RNA"/>
</dbReference>
<keyword evidence="2" id="KW-1133">Transmembrane helix</keyword>
<keyword evidence="2" id="KW-0812">Transmembrane</keyword>
<feature type="transmembrane region" description="Helical" evidence="2">
    <location>
        <begin position="162"/>
        <end position="182"/>
    </location>
</feature>
<accession>A0A7R9ZJK4</accession>
<feature type="transmembrane region" description="Helical" evidence="2">
    <location>
        <begin position="123"/>
        <end position="141"/>
    </location>
</feature>
<evidence type="ECO:0000256" key="1">
    <source>
        <dbReference type="SAM" id="MobiDB-lite"/>
    </source>
</evidence>
<feature type="transmembrane region" description="Helical" evidence="2">
    <location>
        <begin position="202"/>
        <end position="229"/>
    </location>
</feature>
<evidence type="ECO:0000313" key="3">
    <source>
        <dbReference type="EMBL" id="CAD8327135.1"/>
    </source>
</evidence>
<protein>
    <submittedName>
        <fullName evidence="3">Uncharacterized protein</fullName>
    </submittedName>
</protein>
<sequence>MSDSEVKIAEDPEVGDAPSKPVQEAGGSSLGGKRAEQENDDAAVLGRPFLFGACLLASAAAALSASSVASCKFAQVTYVGGARETTTITQVGLFRYWEPRIETCLSYHEDGQGFFLVDKVSQGFGIAAAALGGFALIIMLARAIDPCGGCGGAMRKWWCTSWFLLLISAICQALTFLFYRGTNETGEDGLLICNPYYSTCSLGAGAIMSIVALVLYFFLAMAISAKLILSR</sequence>
<feature type="region of interest" description="Disordered" evidence="1">
    <location>
        <begin position="1"/>
        <end position="36"/>
    </location>
</feature>
<feature type="transmembrane region" description="Helical" evidence="2">
    <location>
        <begin position="49"/>
        <end position="69"/>
    </location>
</feature>
<name>A0A7R9ZJK4_9STRA</name>